<name>A0A517TUJ5_9BACT</name>
<dbReference type="HAMAP" id="MF_00527">
    <property type="entry name" value="3MGH"/>
    <property type="match status" value="1"/>
</dbReference>
<accession>A0A517TUJ5</accession>
<proteinExistence type="inferred from homology"/>
<evidence type="ECO:0000256" key="1">
    <source>
        <dbReference type="ARBA" id="ARBA00009232"/>
    </source>
</evidence>
<dbReference type="EMBL" id="CP036339">
    <property type="protein sequence ID" value="QDT72050.1"/>
    <property type="molecule type" value="Genomic_DNA"/>
</dbReference>
<dbReference type="PANTHER" id="PTHR10429:SF0">
    <property type="entry name" value="DNA-3-METHYLADENINE GLYCOSYLASE"/>
    <property type="match status" value="1"/>
</dbReference>
<keyword evidence="4 5" id="KW-0234">DNA repair</keyword>
<dbReference type="NCBIfam" id="TIGR00567">
    <property type="entry name" value="3mg"/>
    <property type="match status" value="1"/>
</dbReference>
<evidence type="ECO:0000313" key="7">
    <source>
        <dbReference type="Proteomes" id="UP000317909"/>
    </source>
</evidence>
<keyword evidence="2 5" id="KW-0227">DNA damage</keyword>
<dbReference type="GO" id="GO:0003905">
    <property type="term" value="F:alkylbase DNA N-glycosylase activity"/>
    <property type="evidence" value="ECO:0007669"/>
    <property type="project" value="InterPro"/>
</dbReference>
<evidence type="ECO:0000256" key="5">
    <source>
        <dbReference type="HAMAP-Rule" id="MF_00527"/>
    </source>
</evidence>
<reference evidence="6 7" key="1">
    <citation type="submission" date="2019-02" db="EMBL/GenBank/DDBJ databases">
        <title>Deep-cultivation of Planctomycetes and their phenomic and genomic characterization uncovers novel biology.</title>
        <authorList>
            <person name="Wiegand S."/>
            <person name="Jogler M."/>
            <person name="Boedeker C."/>
            <person name="Pinto D."/>
            <person name="Vollmers J."/>
            <person name="Rivas-Marin E."/>
            <person name="Kohn T."/>
            <person name="Peeters S.H."/>
            <person name="Heuer A."/>
            <person name="Rast P."/>
            <person name="Oberbeckmann S."/>
            <person name="Bunk B."/>
            <person name="Jeske O."/>
            <person name="Meyerdierks A."/>
            <person name="Storesund J.E."/>
            <person name="Kallscheuer N."/>
            <person name="Luecker S."/>
            <person name="Lage O.M."/>
            <person name="Pohl T."/>
            <person name="Merkel B.J."/>
            <person name="Hornburger P."/>
            <person name="Mueller R.-W."/>
            <person name="Bruemmer F."/>
            <person name="Labrenz M."/>
            <person name="Spormann A.M."/>
            <person name="Op den Camp H."/>
            <person name="Overmann J."/>
            <person name="Amann R."/>
            <person name="Jetten M.S.M."/>
            <person name="Mascher T."/>
            <person name="Medema M.H."/>
            <person name="Devos D.P."/>
            <person name="Kaster A.-K."/>
            <person name="Ovreas L."/>
            <person name="Rohde M."/>
            <person name="Galperin M.Y."/>
            <person name="Jogler C."/>
        </authorList>
    </citation>
    <scope>NUCLEOTIDE SEQUENCE [LARGE SCALE GENOMIC DNA]</scope>
    <source>
        <strain evidence="6 7">I41</strain>
    </source>
</reference>
<keyword evidence="3 5" id="KW-0378">Hydrolase</keyword>
<dbReference type="InterPro" id="IPR003180">
    <property type="entry name" value="MPG"/>
</dbReference>
<evidence type="ECO:0000256" key="2">
    <source>
        <dbReference type="ARBA" id="ARBA00022763"/>
    </source>
</evidence>
<evidence type="ECO:0000313" key="6">
    <source>
        <dbReference type="EMBL" id="QDT72050.1"/>
    </source>
</evidence>
<dbReference type="InterPro" id="IPR036995">
    <property type="entry name" value="MPG_sf"/>
</dbReference>
<gene>
    <name evidence="6" type="ORF">I41_12160</name>
</gene>
<dbReference type="GO" id="GO:0006284">
    <property type="term" value="P:base-excision repair"/>
    <property type="evidence" value="ECO:0007669"/>
    <property type="project" value="InterPro"/>
</dbReference>
<dbReference type="GO" id="GO:0003677">
    <property type="term" value="F:DNA binding"/>
    <property type="evidence" value="ECO:0007669"/>
    <property type="project" value="InterPro"/>
</dbReference>
<evidence type="ECO:0000256" key="4">
    <source>
        <dbReference type="ARBA" id="ARBA00023204"/>
    </source>
</evidence>
<dbReference type="Pfam" id="PF02245">
    <property type="entry name" value="Pur_DNA_glyco"/>
    <property type="match status" value="1"/>
</dbReference>
<dbReference type="SUPFAM" id="SSF50486">
    <property type="entry name" value="FMT C-terminal domain-like"/>
    <property type="match status" value="1"/>
</dbReference>
<organism evidence="6 7">
    <name type="scientific">Lacipirellula limnantheis</name>
    <dbReference type="NCBI Taxonomy" id="2528024"/>
    <lineage>
        <taxon>Bacteria</taxon>
        <taxon>Pseudomonadati</taxon>
        <taxon>Planctomycetota</taxon>
        <taxon>Planctomycetia</taxon>
        <taxon>Pirellulales</taxon>
        <taxon>Lacipirellulaceae</taxon>
        <taxon>Lacipirellula</taxon>
    </lineage>
</organism>
<dbReference type="EC" id="3.2.2.-" evidence="5"/>
<comment type="similarity">
    <text evidence="1 5">Belongs to the DNA glycosylase MPG family.</text>
</comment>
<dbReference type="OrthoDB" id="9794313at2"/>
<protein>
    <recommendedName>
        <fullName evidence="5">Putative 3-methyladenine DNA glycosylase</fullName>
        <ecNumber evidence="5">3.2.2.-</ecNumber>
    </recommendedName>
</protein>
<dbReference type="Gene3D" id="3.10.300.10">
    <property type="entry name" value="Methylpurine-DNA glycosylase (MPG)"/>
    <property type="match status" value="2"/>
</dbReference>
<dbReference type="InterPro" id="IPR011034">
    <property type="entry name" value="Formyl_transferase-like_C_sf"/>
</dbReference>
<dbReference type="KEGG" id="llh:I41_12160"/>
<dbReference type="RefSeq" id="WP_145431654.1">
    <property type="nucleotide sequence ID" value="NZ_CP036339.1"/>
</dbReference>
<evidence type="ECO:0000256" key="3">
    <source>
        <dbReference type="ARBA" id="ARBA00022801"/>
    </source>
</evidence>
<dbReference type="Proteomes" id="UP000317909">
    <property type="component" value="Chromosome"/>
</dbReference>
<keyword evidence="7" id="KW-1185">Reference proteome</keyword>
<sequence length="181" mass="19823">MRRLKRDFFSQPAEVLAPALLGVVMTREVDGSRRAARIVEAEAYLGPHDLAAHSSRGRTARTEIMFGPPGYAYVYLIYGLHCLLNVVAAGDGAAVLLRAADPLAGWTVNLTGPGRLARGFGVTLRDNGIDVTSGDLAFWDDGTHQPKVLRRPRVGVDYAAHWSRRLLRFIDRSSPSATKLR</sequence>
<dbReference type="PANTHER" id="PTHR10429">
    <property type="entry name" value="DNA-3-METHYLADENINE GLYCOSYLASE"/>
    <property type="match status" value="1"/>
</dbReference>
<dbReference type="CDD" id="cd00540">
    <property type="entry name" value="AAG"/>
    <property type="match status" value="1"/>
</dbReference>
<dbReference type="AlphaFoldDB" id="A0A517TUJ5"/>